<keyword evidence="4" id="KW-1185">Reference proteome</keyword>
<sequence length="276" mass="31545">MITRLRALPLRPPPVHGETIGSYLNRLADANHLTIGHLSSLIGPSRQHRRDDNRVGYWTPEGLSRLAALTSRSPASLIHAMPPLGTIVNPIRRLPLSATEEVIEPRRRPACRPCMARRHVRGLVIRSTPHHEGVCHRHRRWLLGDEQHRLTRLPEVLQANRRHQRIARRGTHPSTALAYVGARDRLIKWFTNEVGSPLLRQRWNRRLDALGEDPFGDPHRPSETRIELVAYPEVVVLTGLFASPHWRNHPRLPTETAQRFGIAPQELPSDLGRKRD</sequence>
<protein>
    <recommendedName>
        <fullName evidence="2">TniQ domain-containing protein</fullName>
    </recommendedName>
</protein>
<reference evidence="3" key="2">
    <citation type="submission" date="2020-09" db="EMBL/GenBank/DDBJ databases">
        <authorList>
            <person name="Sun Q."/>
            <person name="Zhou Y."/>
        </authorList>
    </citation>
    <scope>NUCLEOTIDE SEQUENCE</scope>
    <source>
        <strain evidence="3">CGMCC 4.7403</strain>
    </source>
</reference>
<gene>
    <name evidence="3" type="ORF">GCM10017771_92840</name>
</gene>
<dbReference type="EMBL" id="BNAT01000072">
    <property type="protein sequence ID" value="GHE69065.1"/>
    <property type="molecule type" value="Genomic_DNA"/>
</dbReference>
<proteinExistence type="predicted"/>
<reference evidence="3" key="1">
    <citation type="journal article" date="2014" name="Int. J. Syst. Evol. Microbiol.">
        <title>Complete genome sequence of Corynebacterium casei LMG S-19264T (=DSM 44701T), isolated from a smear-ripened cheese.</title>
        <authorList>
            <consortium name="US DOE Joint Genome Institute (JGI-PGF)"/>
            <person name="Walter F."/>
            <person name="Albersmeier A."/>
            <person name="Kalinowski J."/>
            <person name="Ruckert C."/>
        </authorList>
    </citation>
    <scope>NUCLEOTIDE SEQUENCE</scope>
    <source>
        <strain evidence="3">CGMCC 4.7403</strain>
    </source>
</reference>
<evidence type="ECO:0000256" key="1">
    <source>
        <dbReference type="SAM" id="MobiDB-lite"/>
    </source>
</evidence>
<dbReference type="Pfam" id="PF06527">
    <property type="entry name" value="TniQ"/>
    <property type="match status" value="1"/>
</dbReference>
<dbReference type="Proteomes" id="UP000603227">
    <property type="component" value="Unassembled WGS sequence"/>
</dbReference>
<dbReference type="RefSeq" id="WP_189788421.1">
    <property type="nucleotide sequence ID" value="NZ_BNAT01000072.1"/>
</dbReference>
<evidence type="ECO:0000313" key="3">
    <source>
        <dbReference type="EMBL" id="GHE69065.1"/>
    </source>
</evidence>
<evidence type="ECO:0000259" key="2">
    <source>
        <dbReference type="Pfam" id="PF06527"/>
    </source>
</evidence>
<dbReference type="InterPro" id="IPR009492">
    <property type="entry name" value="TniQ"/>
</dbReference>
<feature type="domain" description="TniQ" evidence="2">
    <location>
        <begin position="9"/>
        <end position="140"/>
    </location>
</feature>
<name>A0A918ZV16_9ACTN</name>
<evidence type="ECO:0000313" key="4">
    <source>
        <dbReference type="Proteomes" id="UP000603227"/>
    </source>
</evidence>
<dbReference type="AlphaFoldDB" id="A0A918ZV16"/>
<feature type="region of interest" description="Disordered" evidence="1">
    <location>
        <begin position="252"/>
        <end position="276"/>
    </location>
</feature>
<comment type="caution">
    <text evidence="3">The sequence shown here is derived from an EMBL/GenBank/DDBJ whole genome shotgun (WGS) entry which is preliminary data.</text>
</comment>
<organism evidence="3 4">
    <name type="scientific">Streptomyces capitiformicae</name>
    <dbReference type="NCBI Taxonomy" id="2014920"/>
    <lineage>
        <taxon>Bacteria</taxon>
        <taxon>Bacillati</taxon>
        <taxon>Actinomycetota</taxon>
        <taxon>Actinomycetes</taxon>
        <taxon>Kitasatosporales</taxon>
        <taxon>Streptomycetaceae</taxon>
        <taxon>Streptomyces</taxon>
    </lineage>
</organism>
<accession>A0A918ZV16</accession>